<dbReference type="Proteomes" id="UP000289323">
    <property type="component" value="Unassembled WGS sequence"/>
</dbReference>
<gene>
    <name evidence="2" type="ORF">TT172_LOCUS2633</name>
</gene>
<feature type="region of interest" description="Disordered" evidence="1">
    <location>
        <begin position="60"/>
        <end position="93"/>
    </location>
</feature>
<dbReference type="AlphaFoldDB" id="A0A3S4BHF5"/>
<reference evidence="2 3" key="1">
    <citation type="submission" date="2018-04" db="EMBL/GenBank/DDBJ databases">
        <authorList>
            <person name="Huttner S."/>
            <person name="Dainat J."/>
        </authorList>
    </citation>
    <scope>NUCLEOTIDE SEQUENCE [LARGE SCALE GENOMIC DNA]</scope>
</reference>
<feature type="compositionally biased region" description="Basic and acidic residues" evidence="1">
    <location>
        <begin position="80"/>
        <end position="93"/>
    </location>
</feature>
<dbReference type="EMBL" id="OUUZ01000003">
    <property type="protein sequence ID" value="SPQ20214.1"/>
    <property type="molecule type" value="Genomic_DNA"/>
</dbReference>
<feature type="compositionally biased region" description="Basic residues" evidence="1">
    <location>
        <begin position="69"/>
        <end position="79"/>
    </location>
</feature>
<evidence type="ECO:0000313" key="3">
    <source>
        <dbReference type="Proteomes" id="UP000289323"/>
    </source>
</evidence>
<organism evidence="2 3">
    <name type="scientific">Thermothielavioides terrestris</name>
    <dbReference type="NCBI Taxonomy" id="2587410"/>
    <lineage>
        <taxon>Eukaryota</taxon>
        <taxon>Fungi</taxon>
        <taxon>Dikarya</taxon>
        <taxon>Ascomycota</taxon>
        <taxon>Pezizomycotina</taxon>
        <taxon>Sordariomycetes</taxon>
        <taxon>Sordariomycetidae</taxon>
        <taxon>Sordariales</taxon>
        <taxon>Chaetomiaceae</taxon>
        <taxon>Thermothielavioides</taxon>
    </lineage>
</organism>
<protein>
    <submittedName>
        <fullName evidence="2">7d1c538f-fc16-486e-8a17-96acf8ec289c</fullName>
    </submittedName>
</protein>
<sequence length="93" mass="10731">MCTYALMLHQCTRCKYVQPATRATILQPCPNEARCVTATPISEVRNDVLCERVAGPGWEAARGRDRNTGRGRLRKRERKRERDGQRDWSGRSR</sequence>
<accession>A0A3S4BHF5</accession>
<evidence type="ECO:0000256" key="1">
    <source>
        <dbReference type="SAM" id="MobiDB-lite"/>
    </source>
</evidence>
<name>A0A3S4BHF5_9PEZI</name>
<proteinExistence type="predicted"/>
<evidence type="ECO:0000313" key="2">
    <source>
        <dbReference type="EMBL" id="SPQ20214.1"/>
    </source>
</evidence>